<evidence type="ECO:0000313" key="3">
    <source>
        <dbReference type="Proteomes" id="UP001302676"/>
    </source>
</evidence>
<comment type="caution">
    <text evidence="2">The sequence shown here is derived from an EMBL/GenBank/DDBJ whole genome shotgun (WGS) entry which is preliminary data.</text>
</comment>
<reference evidence="2" key="1">
    <citation type="journal article" date="2023" name="Mol. Phylogenet. Evol.">
        <title>Genome-scale phylogeny and comparative genomics of the fungal order Sordariales.</title>
        <authorList>
            <person name="Hensen N."/>
            <person name="Bonometti L."/>
            <person name="Westerberg I."/>
            <person name="Brannstrom I.O."/>
            <person name="Guillou S."/>
            <person name="Cros-Aarteil S."/>
            <person name="Calhoun S."/>
            <person name="Haridas S."/>
            <person name="Kuo A."/>
            <person name="Mondo S."/>
            <person name="Pangilinan J."/>
            <person name="Riley R."/>
            <person name="LaButti K."/>
            <person name="Andreopoulos B."/>
            <person name="Lipzen A."/>
            <person name="Chen C."/>
            <person name="Yan M."/>
            <person name="Daum C."/>
            <person name="Ng V."/>
            <person name="Clum A."/>
            <person name="Steindorff A."/>
            <person name="Ohm R.A."/>
            <person name="Martin F."/>
            <person name="Silar P."/>
            <person name="Natvig D.O."/>
            <person name="Lalanne C."/>
            <person name="Gautier V."/>
            <person name="Ament-Velasquez S.L."/>
            <person name="Kruys A."/>
            <person name="Hutchinson M.I."/>
            <person name="Powell A.J."/>
            <person name="Barry K."/>
            <person name="Miller A.N."/>
            <person name="Grigoriev I.V."/>
            <person name="Debuchy R."/>
            <person name="Gladieux P."/>
            <person name="Hiltunen Thoren M."/>
            <person name="Johannesson H."/>
        </authorList>
    </citation>
    <scope>NUCLEOTIDE SEQUENCE</scope>
    <source>
        <strain evidence="2">CBS 141.50</strain>
    </source>
</reference>
<keyword evidence="3" id="KW-1185">Reference proteome</keyword>
<evidence type="ECO:0000313" key="2">
    <source>
        <dbReference type="EMBL" id="KAK4142839.1"/>
    </source>
</evidence>
<gene>
    <name evidence="2" type="ORF">C8A04DRAFT_29418</name>
</gene>
<evidence type="ECO:0000256" key="1">
    <source>
        <dbReference type="SAM" id="MobiDB-lite"/>
    </source>
</evidence>
<accession>A0AAN6ZMA5</accession>
<proteinExistence type="predicted"/>
<dbReference type="GeneID" id="87817616"/>
<feature type="region of interest" description="Disordered" evidence="1">
    <location>
        <begin position="13"/>
        <end position="97"/>
    </location>
</feature>
<organism evidence="2 3">
    <name type="scientific">Dichotomopilus funicola</name>
    <dbReference type="NCBI Taxonomy" id="1934379"/>
    <lineage>
        <taxon>Eukaryota</taxon>
        <taxon>Fungi</taxon>
        <taxon>Dikarya</taxon>
        <taxon>Ascomycota</taxon>
        <taxon>Pezizomycotina</taxon>
        <taxon>Sordariomycetes</taxon>
        <taxon>Sordariomycetidae</taxon>
        <taxon>Sordariales</taxon>
        <taxon>Chaetomiaceae</taxon>
        <taxon>Dichotomopilus</taxon>
    </lineage>
</organism>
<dbReference type="RefSeq" id="XP_062636210.1">
    <property type="nucleotide sequence ID" value="XM_062781003.1"/>
</dbReference>
<name>A0AAN6ZMA5_9PEZI</name>
<dbReference type="Proteomes" id="UP001302676">
    <property type="component" value="Unassembled WGS sequence"/>
</dbReference>
<dbReference type="AlphaFoldDB" id="A0AAN6ZMA5"/>
<reference evidence="2" key="2">
    <citation type="submission" date="2023-05" db="EMBL/GenBank/DDBJ databases">
        <authorList>
            <consortium name="Lawrence Berkeley National Laboratory"/>
            <person name="Steindorff A."/>
            <person name="Hensen N."/>
            <person name="Bonometti L."/>
            <person name="Westerberg I."/>
            <person name="Brannstrom I.O."/>
            <person name="Guillou S."/>
            <person name="Cros-Aarteil S."/>
            <person name="Calhoun S."/>
            <person name="Haridas S."/>
            <person name="Kuo A."/>
            <person name="Mondo S."/>
            <person name="Pangilinan J."/>
            <person name="Riley R."/>
            <person name="Labutti K."/>
            <person name="Andreopoulos B."/>
            <person name="Lipzen A."/>
            <person name="Chen C."/>
            <person name="Yanf M."/>
            <person name="Daum C."/>
            <person name="Ng V."/>
            <person name="Clum A."/>
            <person name="Ohm R."/>
            <person name="Martin F."/>
            <person name="Silar P."/>
            <person name="Natvig D."/>
            <person name="Lalanne C."/>
            <person name="Gautier V."/>
            <person name="Ament-Velasquez S.L."/>
            <person name="Kruys A."/>
            <person name="Hutchinson M.I."/>
            <person name="Powell A.J."/>
            <person name="Barry K."/>
            <person name="Miller A.N."/>
            <person name="Grigoriev I.V."/>
            <person name="Debuchy R."/>
            <person name="Gladieux P."/>
            <person name="Thoren M.H."/>
            <person name="Johannesson H."/>
        </authorList>
    </citation>
    <scope>NUCLEOTIDE SEQUENCE</scope>
    <source>
        <strain evidence="2">CBS 141.50</strain>
    </source>
</reference>
<dbReference type="EMBL" id="MU853592">
    <property type="protein sequence ID" value="KAK4142839.1"/>
    <property type="molecule type" value="Genomic_DNA"/>
</dbReference>
<protein>
    <submittedName>
        <fullName evidence="2">Uncharacterized protein</fullName>
    </submittedName>
</protein>
<sequence>MSPYTSYGAVVIQSGSHGSSSSAPKSSTAYASMSSQTNSSSGSTSDARYRSGSSTSYYTDIKEIRNSRGGSETVVVHHNKPNPDKSEPRSSDRYYTK</sequence>
<feature type="compositionally biased region" description="Basic and acidic residues" evidence="1">
    <location>
        <begin position="81"/>
        <end position="97"/>
    </location>
</feature>
<feature type="compositionally biased region" description="Low complexity" evidence="1">
    <location>
        <begin position="14"/>
        <end position="59"/>
    </location>
</feature>